<dbReference type="InterPro" id="IPR010657">
    <property type="entry name" value="ImpA_N"/>
</dbReference>
<evidence type="ECO:0000313" key="3">
    <source>
        <dbReference type="EMBL" id="VAW94477.1"/>
    </source>
</evidence>
<proteinExistence type="predicted"/>
<dbReference type="PANTHER" id="PTHR37024:SF5">
    <property type="entry name" value="IMPA N-TERMINAL DOMAIN-CONTAINING PROTEIN"/>
    <property type="match status" value="1"/>
</dbReference>
<organism evidence="3">
    <name type="scientific">hydrothermal vent metagenome</name>
    <dbReference type="NCBI Taxonomy" id="652676"/>
    <lineage>
        <taxon>unclassified sequences</taxon>
        <taxon>metagenomes</taxon>
        <taxon>ecological metagenomes</taxon>
    </lineage>
</organism>
<dbReference type="EMBL" id="UOFR01000028">
    <property type="protein sequence ID" value="VAW94477.1"/>
    <property type="molecule type" value="Genomic_DNA"/>
</dbReference>
<name>A0A3B1A4F9_9ZZZZ</name>
<evidence type="ECO:0000256" key="1">
    <source>
        <dbReference type="SAM" id="MobiDB-lite"/>
    </source>
</evidence>
<dbReference type="AlphaFoldDB" id="A0A3B1A4F9"/>
<dbReference type="NCBIfam" id="TIGR03362">
    <property type="entry name" value="VI_chp_7"/>
    <property type="match status" value="1"/>
</dbReference>
<feature type="domain" description="ImpA N-terminal" evidence="2">
    <location>
        <begin position="96"/>
        <end position="193"/>
    </location>
</feature>
<sequence>MSTEDTVIDTSELQTEESVIMSMDNIELEGGLDEELVNMGSDAEAKLDVDAILNADLSEQPELDNDADASLEEDPVVIDTIPEAIEELLQPFEGISAGEDPRYSDEFVLAKTEIDKLAFNDYNAVMTLAREILTSNGKDLRVAGYFTLANTYINGAKGLIEGLILYRELMERFGDSLYPEKENARNSALLWLNNSKMLAYVKQNQDPVSEEIVHDLERQIERLNEVIVSITNDESHSFNSLNDWIKKKKVEVSAPPPAPVQDISTDNNSDVTARADITNTVSGGTNLNDVSTGPQTDIVRGEASPIAGADMSSVMSETELYSFIRKIVDQLMSDKEYARGIAYARAARWGGMMMPPNEGGKTRLTAPRSAGVNQITASLSSGDNEAALKMCEAIFFEMGGHLLFDLQMHAQRAAKAMGKNDIANLISYEAVAMMQRFPGIEELRYDDDTPFANAETIGWLNKIGGGSQSSGPLISADDGNEDLLEKINEACEVANDADLNAGLAMLNEYRPKTEKNRFQLRLGMSQLCLDHGRSELAYPMLEELFKQAERTSLAIWDVQLAMSVAKQLQNALRSVISGATEQNRAQYEQQLNEVTAQMCRWDLAQAAQFL</sequence>
<reference evidence="3" key="1">
    <citation type="submission" date="2018-06" db="EMBL/GenBank/DDBJ databases">
        <authorList>
            <person name="Zhirakovskaya E."/>
        </authorList>
    </citation>
    <scope>NUCLEOTIDE SEQUENCE</scope>
</reference>
<feature type="region of interest" description="Disordered" evidence="1">
    <location>
        <begin position="279"/>
        <end position="298"/>
    </location>
</feature>
<dbReference type="Pfam" id="PF16989">
    <property type="entry name" value="T6SS_VasJ"/>
    <property type="match status" value="1"/>
</dbReference>
<gene>
    <name evidence="3" type="ORF">MNBD_GAMMA21-2135</name>
</gene>
<protein>
    <recommendedName>
        <fullName evidence="2">ImpA N-terminal domain-containing protein</fullName>
    </recommendedName>
</protein>
<dbReference type="InterPro" id="IPR017739">
    <property type="entry name" value="T6SS-assoc_VCA0119"/>
</dbReference>
<evidence type="ECO:0000259" key="2">
    <source>
        <dbReference type="Pfam" id="PF06812"/>
    </source>
</evidence>
<accession>A0A3B1A4F9</accession>
<dbReference type="PANTHER" id="PTHR37024">
    <property type="entry name" value="TYPE VI SECRETION SYSTEM DUF2094 AND IMPA-RELATED DOMAIN PROTEIN"/>
    <property type="match status" value="1"/>
</dbReference>
<feature type="compositionally biased region" description="Polar residues" evidence="1">
    <location>
        <begin position="279"/>
        <end position="295"/>
    </location>
</feature>
<dbReference type="Pfam" id="PF06812">
    <property type="entry name" value="ImpA_N"/>
    <property type="match status" value="1"/>
</dbReference>